<keyword evidence="5 7" id="KW-1133">Transmembrane helix</keyword>
<dbReference type="PANTHER" id="PTHR31645">
    <property type="entry name" value="OLIGOPEPTIDE TRANSPORTER YGL114W-RELATED"/>
    <property type="match status" value="1"/>
</dbReference>
<evidence type="ECO:0008006" key="10">
    <source>
        <dbReference type="Google" id="ProtNLM"/>
    </source>
</evidence>
<feature type="transmembrane region" description="Helical" evidence="7">
    <location>
        <begin position="101"/>
        <end position="122"/>
    </location>
</feature>
<feature type="transmembrane region" description="Helical" evidence="7">
    <location>
        <begin position="547"/>
        <end position="564"/>
    </location>
</feature>
<evidence type="ECO:0000256" key="2">
    <source>
        <dbReference type="ARBA" id="ARBA00008807"/>
    </source>
</evidence>
<comment type="subcellular location">
    <subcellularLocation>
        <location evidence="1">Membrane</location>
        <topology evidence="1">Multi-pass membrane protein</topology>
    </subcellularLocation>
</comment>
<dbReference type="InterPro" id="IPR004813">
    <property type="entry name" value="OPT"/>
</dbReference>
<evidence type="ECO:0000256" key="5">
    <source>
        <dbReference type="ARBA" id="ARBA00022989"/>
    </source>
</evidence>
<dbReference type="InterPro" id="IPR045035">
    <property type="entry name" value="YSL-like"/>
</dbReference>
<dbReference type="NCBIfam" id="TIGR00728">
    <property type="entry name" value="OPT_sfam"/>
    <property type="match status" value="1"/>
</dbReference>
<name>A0ABR2W508_9FUNG</name>
<dbReference type="Proteomes" id="UP001479436">
    <property type="component" value="Unassembled WGS sequence"/>
</dbReference>
<dbReference type="EMBL" id="JASJQH010007046">
    <property type="protein sequence ID" value="KAK9719505.1"/>
    <property type="molecule type" value="Genomic_DNA"/>
</dbReference>
<proteinExistence type="inferred from homology"/>
<sequence length="656" mass="71255">MLEKNHIQYATEIDDPKGCCSLRDLPIEDIPALEIVEEKQFTIRAIIVGTLLGGFVSASNLYIGLKVGWVFGASMFGALFGFAILKPLSRMTGSYFGPKENCVVQTAATTTGGLYVGFFTAIPALYHLNLMSANFMDDVPALLLWTTAAAFFGLFFAVPLRKYFVIKQKLPFPSPTATAETIRQLHATMTGELEAMRKAKVMLGCFIVSAIVPIMGVFIPLLEYIHIFYWIGVATGSQGLINADRVWRWMINLDPAFLGQLVSYGIAGPLMLASGNFVKATGFVVDGPTAQSWFLWPGIVLMLVSSFTELFCNGGSIIRAMSGMFASLMNPIKRMVRCQKHDPENCTISVHADTDDDDPAPINERIPTWMWAVGLVIAVIFNCVVLGVYFNMPVYQSILAIFIAFILSFVGLQSVGETDINPAGSIGKTSQLIFSQFSAPTLADVQRLNLMAGNIAGSASYQAVDMVKDLLTGHILGGSPLAQFYTQLVGSFFAIFIGVGIFILYASAYPCVTDASAMPCEFQLIGVVAWKNVAVTMTTGLDISYDSKMFSIACAIFAVVYTVLKKFVIAEKYHPYILNINAFGIGFVNADPGSAVGMLCGNCIFLSWRFFRPKRAEFYHYSVGGGLLAGAGIAGLVKAILSIFGANHSYVKWGTP</sequence>
<reference evidence="8 9" key="1">
    <citation type="submission" date="2023-04" db="EMBL/GenBank/DDBJ databases">
        <title>Genome of Basidiobolus ranarum AG-B5.</title>
        <authorList>
            <person name="Stajich J.E."/>
            <person name="Carter-House D."/>
            <person name="Gryganskyi A."/>
        </authorList>
    </citation>
    <scope>NUCLEOTIDE SEQUENCE [LARGE SCALE GENOMIC DNA]</scope>
    <source>
        <strain evidence="8 9">AG-B5</strain>
    </source>
</reference>
<feature type="transmembrane region" description="Helical" evidence="7">
    <location>
        <begin position="201"/>
        <end position="221"/>
    </location>
</feature>
<evidence type="ECO:0000256" key="6">
    <source>
        <dbReference type="ARBA" id="ARBA00023136"/>
    </source>
</evidence>
<accession>A0ABR2W508</accession>
<gene>
    <name evidence="8" type="ORF">K7432_004750</name>
</gene>
<keyword evidence="3" id="KW-0813">Transport</keyword>
<evidence type="ECO:0000256" key="3">
    <source>
        <dbReference type="ARBA" id="ARBA00022448"/>
    </source>
</evidence>
<feature type="transmembrane region" description="Helical" evidence="7">
    <location>
        <begin position="41"/>
        <end position="63"/>
    </location>
</feature>
<keyword evidence="4 7" id="KW-0812">Transmembrane</keyword>
<feature type="transmembrane region" description="Helical" evidence="7">
    <location>
        <begin position="255"/>
        <end position="273"/>
    </location>
</feature>
<feature type="transmembrane region" description="Helical" evidence="7">
    <location>
        <begin position="293"/>
        <end position="312"/>
    </location>
</feature>
<dbReference type="Pfam" id="PF03169">
    <property type="entry name" value="OPT"/>
    <property type="match status" value="1"/>
</dbReference>
<feature type="transmembrane region" description="Helical" evidence="7">
    <location>
        <begin position="618"/>
        <end position="646"/>
    </location>
</feature>
<feature type="transmembrane region" description="Helical" evidence="7">
    <location>
        <begin position="69"/>
        <end position="89"/>
    </location>
</feature>
<comment type="similarity">
    <text evidence="2">Belongs to the oligopeptide OPT transporter family.</text>
</comment>
<feature type="transmembrane region" description="Helical" evidence="7">
    <location>
        <begin position="369"/>
        <end position="388"/>
    </location>
</feature>
<feature type="transmembrane region" description="Helical" evidence="7">
    <location>
        <begin position="394"/>
        <end position="412"/>
    </location>
</feature>
<keyword evidence="9" id="KW-1185">Reference proteome</keyword>
<evidence type="ECO:0000313" key="8">
    <source>
        <dbReference type="EMBL" id="KAK9719505.1"/>
    </source>
</evidence>
<protein>
    <recommendedName>
        <fullName evidence="10">Oligopeptide transporter</fullName>
    </recommendedName>
</protein>
<evidence type="ECO:0000256" key="4">
    <source>
        <dbReference type="ARBA" id="ARBA00022692"/>
    </source>
</evidence>
<dbReference type="PANTHER" id="PTHR31645:SF3">
    <property type="entry name" value="OLIGOPEPTIDE TRANSPORTER"/>
    <property type="match status" value="1"/>
</dbReference>
<feature type="transmembrane region" description="Helical" evidence="7">
    <location>
        <begin position="488"/>
        <end position="508"/>
    </location>
</feature>
<feature type="transmembrane region" description="Helical" evidence="7">
    <location>
        <begin position="142"/>
        <end position="160"/>
    </location>
</feature>
<evidence type="ECO:0000313" key="9">
    <source>
        <dbReference type="Proteomes" id="UP001479436"/>
    </source>
</evidence>
<comment type="caution">
    <text evidence="8">The sequence shown here is derived from an EMBL/GenBank/DDBJ whole genome shotgun (WGS) entry which is preliminary data.</text>
</comment>
<keyword evidence="6 7" id="KW-0472">Membrane</keyword>
<evidence type="ECO:0000256" key="7">
    <source>
        <dbReference type="SAM" id="Phobius"/>
    </source>
</evidence>
<evidence type="ECO:0000256" key="1">
    <source>
        <dbReference type="ARBA" id="ARBA00004141"/>
    </source>
</evidence>
<organism evidence="8 9">
    <name type="scientific">Basidiobolus ranarum</name>
    <dbReference type="NCBI Taxonomy" id="34480"/>
    <lineage>
        <taxon>Eukaryota</taxon>
        <taxon>Fungi</taxon>
        <taxon>Fungi incertae sedis</taxon>
        <taxon>Zoopagomycota</taxon>
        <taxon>Entomophthoromycotina</taxon>
        <taxon>Basidiobolomycetes</taxon>
        <taxon>Basidiobolales</taxon>
        <taxon>Basidiobolaceae</taxon>
        <taxon>Basidiobolus</taxon>
    </lineage>
</organism>